<evidence type="ECO:0000313" key="2">
    <source>
        <dbReference type="EMBL" id="OGI68253.1"/>
    </source>
</evidence>
<sequence length="83" mass="9902">MDSFLQSQIFFFISSIGFVILGIMAGIFLFYLIRAMNTFNRIMDKIEKDIEKIGDTTKEMIEDLKGSFIFNFLFRKKRRTRKE</sequence>
<feature type="transmembrane region" description="Helical" evidence="1">
    <location>
        <begin position="12"/>
        <end position="33"/>
    </location>
</feature>
<reference evidence="2 3" key="1">
    <citation type="journal article" date="2016" name="Nat. Commun.">
        <title>Thousands of microbial genomes shed light on interconnected biogeochemical processes in an aquifer system.</title>
        <authorList>
            <person name="Anantharaman K."/>
            <person name="Brown C.T."/>
            <person name="Hug L.A."/>
            <person name="Sharon I."/>
            <person name="Castelle C.J."/>
            <person name="Probst A.J."/>
            <person name="Thomas B.C."/>
            <person name="Singh A."/>
            <person name="Wilkins M.J."/>
            <person name="Karaoz U."/>
            <person name="Brodie E.L."/>
            <person name="Williams K.H."/>
            <person name="Hubbard S.S."/>
            <person name="Banfield J.F."/>
        </authorList>
    </citation>
    <scope>NUCLEOTIDE SEQUENCE [LARGE SCALE GENOMIC DNA]</scope>
</reference>
<accession>A0A1F6VF25</accession>
<protein>
    <submittedName>
        <fullName evidence="2">Uncharacterized protein</fullName>
    </submittedName>
</protein>
<name>A0A1F6VF25_9BACT</name>
<evidence type="ECO:0000256" key="1">
    <source>
        <dbReference type="SAM" id="Phobius"/>
    </source>
</evidence>
<proteinExistence type="predicted"/>
<evidence type="ECO:0000313" key="3">
    <source>
        <dbReference type="Proteomes" id="UP000178235"/>
    </source>
</evidence>
<organism evidence="2 3">
    <name type="scientific">Candidatus Nomurabacteria bacterium RIFCSPHIGHO2_01_FULL_42_15</name>
    <dbReference type="NCBI Taxonomy" id="1801742"/>
    <lineage>
        <taxon>Bacteria</taxon>
        <taxon>Candidatus Nomuraibacteriota</taxon>
    </lineage>
</organism>
<comment type="caution">
    <text evidence="2">The sequence shown here is derived from an EMBL/GenBank/DDBJ whole genome shotgun (WGS) entry which is preliminary data.</text>
</comment>
<keyword evidence="1" id="KW-0812">Transmembrane</keyword>
<dbReference type="AlphaFoldDB" id="A0A1F6VF25"/>
<keyword evidence="1" id="KW-1133">Transmembrane helix</keyword>
<dbReference type="EMBL" id="MFTS01000004">
    <property type="protein sequence ID" value="OGI68253.1"/>
    <property type="molecule type" value="Genomic_DNA"/>
</dbReference>
<gene>
    <name evidence="2" type="ORF">A2738_02200</name>
</gene>
<dbReference type="Proteomes" id="UP000178235">
    <property type="component" value="Unassembled WGS sequence"/>
</dbReference>
<keyword evidence="1" id="KW-0472">Membrane</keyword>